<evidence type="ECO:0000313" key="2">
    <source>
        <dbReference type="EMBL" id="MDF3834177.1"/>
    </source>
</evidence>
<organism evidence="2 3">
    <name type="scientific">Cupriavidus basilensis</name>
    <dbReference type="NCBI Taxonomy" id="68895"/>
    <lineage>
        <taxon>Bacteria</taxon>
        <taxon>Pseudomonadati</taxon>
        <taxon>Pseudomonadota</taxon>
        <taxon>Betaproteobacteria</taxon>
        <taxon>Burkholderiales</taxon>
        <taxon>Burkholderiaceae</taxon>
        <taxon>Cupriavidus</taxon>
    </lineage>
</organism>
<accession>A0ABT6APF3</accession>
<feature type="region of interest" description="Disordered" evidence="1">
    <location>
        <begin position="220"/>
        <end position="240"/>
    </location>
</feature>
<comment type="caution">
    <text evidence="2">The sequence shown here is derived from an EMBL/GenBank/DDBJ whole genome shotgun (WGS) entry which is preliminary data.</text>
</comment>
<evidence type="ECO:0000256" key="1">
    <source>
        <dbReference type="SAM" id="MobiDB-lite"/>
    </source>
</evidence>
<keyword evidence="3" id="KW-1185">Reference proteome</keyword>
<dbReference type="EMBL" id="JARJLM010000255">
    <property type="protein sequence ID" value="MDF3834177.1"/>
    <property type="molecule type" value="Genomic_DNA"/>
</dbReference>
<feature type="region of interest" description="Disordered" evidence="1">
    <location>
        <begin position="272"/>
        <end position="307"/>
    </location>
</feature>
<evidence type="ECO:0000313" key="3">
    <source>
        <dbReference type="Proteomes" id="UP001216674"/>
    </source>
</evidence>
<dbReference type="Proteomes" id="UP001216674">
    <property type="component" value="Unassembled WGS sequence"/>
</dbReference>
<name>A0ABT6APF3_9BURK</name>
<sequence length="360" mass="38502">MSLRITASEWTWVRANGLVYSLDHDTPAEVPLDNEGCVTVIGMASDIVPPILHAASDSFAEIVNIYPNGKILSGLQGIGSGSDLRHARTAAGEQVVQPDCPQSTLDGLADNLAKLTGAANSNIAGTRPAGTMFVSLDSVRLAGAMLKTSVAEGFSVGDIWAAHKMIAAVLRNGLDYSAKIATTEIEALRGMPKRTLSGLGDNLRHAILPDTEASKHMGNVMSDGAARPPPSRPRALRQASPATRSCTAECCPVAPSPPFHWPQAWITCWQPSMPRSHERDGPEQDAVEQRGGANPRRAAGGQDDVHRQAGWHEQRPAVEQDLELHDAVSDGSVFWKARFGGPFQFAAEPEMDTARRSGPW</sequence>
<feature type="compositionally biased region" description="Low complexity" evidence="1">
    <location>
        <begin position="290"/>
        <end position="301"/>
    </location>
</feature>
<protein>
    <submittedName>
        <fullName evidence="2">Uncharacterized protein</fullName>
    </submittedName>
</protein>
<reference evidence="2 3" key="1">
    <citation type="submission" date="2023-03" db="EMBL/GenBank/DDBJ databases">
        <title>Draft assemblies of triclosan tolerant bacteria isolated from returned activated sludge.</title>
        <authorList>
            <person name="Van Hamelsveld S."/>
        </authorList>
    </citation>
    <scope>NUCLEOTIDE SEQUENCE [LARGE SCALE GENOMIC DNA]</scope>
    <source>
        <strain evidence="2 3">GW210010_S58</strain>
    </source>
</reference>
<gene>
    <name evidence="2" type="ORF">P3W85_14605</name>
</gene>
<proteinExistence type="predicted"/>
<dbReference type="RefSeq" id="WP_276265314.1">
    <property type="nucleotide sequence ID" value="NZ_JARJLM010000255.1"/>
</dbReference>